<evidence type="ECO:0000313" key="2">
    <source>
        <dbReference type="RefSeq" id="XP_013170692.1"/>
    </source>
</evidence>
<organism evidence="2">
    <name type="scientific">Papilio xuthus</name>
    <name type="common">Asian swallowtail butterfly</name>
    <dbReference type="NCBI Taxonomy" id="66420"/>
    <lineage>
        <taxon>Eukaryota</taxon>
        <taxon>Metazoa</taxon>
        <taxon>Ecdysozoa</taxon>
        <taxon>Arthropoda</taxon>
        <taxon>Hexapoda</taxon>
        <taxon>Insecta</taxon>
        <taxon>Pterygota</taxon>
        <taxon>Neoptera</taxon>
        <taxon>Endopterygota</taxon>
        <taxon>Lepidoptera</taxon>
        <taxon>Glossata</taxon>
        <taxon>Ditrysia</taxon>
        <taxon>Papilionoidea</taxon>
        <taxon>Papilionidae</taxon>
        <taxon>Papilioninae</taxon>
        <taxon>Papilio</taxon>
    </lineage>
</organism>
<dbReference type="Proteomes" id="UP000694872">
    <property type="component" value="Unplaced"/>
</dbReference>
<gene>
    <name evidence="2" type="primary">LOC106120063</name>
</gene>
<dbReference type="RefSeq" id="XP_013170692.1">
    <property type="nucleotide sequence ID" value="XM_013315238.1"/>
</dbReference>
<sequence length="177" mass="20449">MSRILFVCSHQCFVVFLVFAVLFHYSNQFIFLRTIEAVGFPYYKLLMSLGDCKENALYFERKVWSPLRLNRVFDIYYKSDNPDVTVSRVEVRVICNDTGIQAFSKNGVGSQEFSATLFLPTNLATTFSTLTIFTCSKKKIENSTKIKEFNLLPFYMKPMSTDDESDSDERSDPQSKK</sequence>
<dbReference type="AlphaFoldDB" id="A0AAJ6ZE25"/>
<feature type="region of interest" description="Disordered" evidence="1">
    <location>
        <begin position="158"/>
        <end position="177"/>
    </location>
</feature>
<protein>
    <submittedName>
        <fullName evidence="2">Uncharacterized protein LOC106120063</fullName>
    </submittedName>
</protein>
<name>A0AAJ6ZE25_PAPXU</name>
<reference evidence="2" key="1">
    <citation type="submission" date="2025-08" db="UniProtKB">
        <authorList>
            <consortium name="RefSeq"/>
        </authorList>
    </citation>
    <scope>IDENTIFICATION</scope>
</reference>
<dbReference type="KEGG" id="pxu:106120063"/>
<dbReference type="GeneID" id="106120063"/>
<feature type="compositionally biased region" description="Basic and acidic residues" evidence="1">
    <location>
        <begin position="168"/>
        <end position="177"/>
    </location>
</feature>
<evidence type="ECO:0000256" key="1">
    <source>
        <dbReference type="SAM" id="MobiDB-lite"/>
    </source>
</evidence>
<proteinExistence type="predicted"/>
<accession>A0AAJ6ZE25</accession>